<evidence type="ECO:0000256" key="4">
    <source>
        <dbReference type="ARBA" id="ARBA00005300"/>
    </source>
</evidence>
<dbReference type="InterPro" id="IPR002156">
    <property type="entry name" value="RNaseH_domain"/>
</dbReference>
<evidence type="ECO:0000256" key="2">
    <source>
        <dbReference type="ARBA" id="ARBA00001946"/>
    </source>
</evidence>
<dbReference type="EC" id="3.1.26.4" evidence="5"/>
<dbReference type="GO" id="GO:0003676">
    <property type="term" value="F:nucleic acid binding"/>
    <property type="evidence" value="ECO:0007669"/>
    <property type="project" value="InterPro"/>
</dbReference>
<evidence type="ECO:0000256" key="1">
    <source>
        <dbReference type="ARBA" id="ARBA00000077"/>
    </source>
</evidence>
<feature type="domain" description="RNase H type-1" evidence="12">
    <location>
        <begin position="58"/>
        <end position="192"/>
    </location>
</feature>
<evidence type="ECO:0000256" key="5">
    <source>
        <dbReference type="ARBA" id="ARBA00012180"/>
    </source>
</evidence>
<evidence type="ECO:0000256" key="7">
    <source>
        <dbReference type="ARBA" id="ARBA00022722"/>
    </source>
</evidence>
<dbReference type="GO" id="GO:0046872">
    <property type="term" value="F:metal ion binding"/>
    <property type="evidence" value="ECO:0007669"/>
    <property type="project" value="UniProtKB-KW"/>
</dbReference>
<dbReference type="RefSeq" id="WP_039209927.1">
    <property type="nucleotide sequence ID" value="NZ_JSCE01000186.1"/>
</dbReference>
<evidence type="ECO:0000256" key="11">
    <source>
        <dbReference type="ARBA" id="ARBA00022842"/>
    </source>
</evidence>
<dbReference type="FunFam" id="3.40.970.10:FF:000002">
    <property type="entry name" value="Ribonuclease H"/>
    <property type="match status" value="1"/>
</dbReference>
<dbReference type="SUPFAM" id="SSF55658">
    <property type="entry name" value="L9 N-domain-like"/>
    <property type="match status" value="1"/>
</dbReference>
<gene>
    <name evidence="13" type="ORF">NZ47_09795</name>
</gene>
<evidence type="ECO:0000256" key="6">
    <source>
        <dbReference type="ARBA" id="ARBA00017721"/>
    </source>
</evidence>
<evidence type="ECO:0000256" key="8">
    <source>
        <dbReference type="ARBA" id="ARBA00022723"/>
    </source>
</evidence>
<dbReference type="eggNOG" id="COG0328">
    <property type="taxonomic scope" value="Bacteria"/>
</dbReference>
<dbReference type="InterPro" id="IPR012337">
    <property type="entry name" value="RNaseH-like_sf"/>
</dbReference>
<keyword evidence="14" id="KW-1185">Reference proteome</keyword>
<dbReference type="Proteomes" id="UP000030993">
    <property type="component" value="Unassembled WGS sequence"/>
</dbReference>
<dbReference type="Gene3D" id="3.30.420.10">
    <property type="entry name" value="Ribonuclease H-like superfamily/Ribonuclease H"/>
    <property type="match status" value="1"/>
</dbReference>
<comment type="similarity">
    <text evidence="4">Belongs to the RNase H family.</text>
</comment>
<reference evidence="13 14" key="1">
    <citation type="journal article" date="2013" name="PLoS ONE">
        <title>Identification and characterization of three novel lipases belonging to families II and V from Anaerovibrio lipolyticus 5ST.</title>
        <authorList>
            <person name="Prive F."/>
            <person name="Kaderbhai N.N."/>
            <person name="Girdwood S."/>
            <person name="Worgan H.J."/>
            <person name="Pinloche E."/>
            <person name="Scollan N.D."/>
            <person name="Huws S.A."/>
            <person name="Newbold C.J."/>
        </authorList>
    </citation>
    <scope>NUCLEOTIDE SEQUENCE [LARGE SCALE GENOMIC DNA]</scope>
    <source>
        <strain evidence="13 14">5S</strain>
    </source>
</reference>
<dbReference type="SUPFAM" id="SSF53098">
    <property type="entry name" value="Ribonuclease H-like"/>
    <property type="match status" value="1"/>
</dbReference>
<keyword evidence="8" id="KW-0479">Metal-binding</keyword>
<keyword evidence="7" id="KW-0540">Nuclease</keyword>
<dbReference type="PANTHER" id="PTHR10642">
    <property type="entry name" value="RIBONUCLEASE H1"/>
    <property type="match status" value="1"/>
</dbReference>
<dbReference type="EMBL" id="JSCE01000186">
    <property type="protein sequence ID" value="KHM51573.1"/>
    <property type="molecule type" value="Genomic_DNA"/>
</dbReference>
<evidence type="ECO:0000256" key="9">
    <source>
        <dbReference type="ARBA" id="ARBA00022759"/>
    </source>
</evidence>
<comment type="function">
    <text evidence="3">Endonuclease that specifically degrades the RNA of RNA-DNA hybrids.</text>
</comment>
<name>A0A0B2JXY3_9FIRM</name>
<keyword evidence="10" id="KW-0378">Hydrolase</keyword>
<dbReference type="PANTHER" id="PTHR10642:SF26">
    <property type="entry name" value="RIBONUCLEASE H1"/>
    <property type="match status" value="1"/>
</dbReference>
<evidence type="ECO:0000259" key="12">
    <source>
        <dbReference type="PROSITE" id="PS50879"/>
    </source>
</evidence>
<comment type="caution">
    <text evidence="13">The sequence shown here is derived from an EMBL/GenBank/DDBJ whole genome shotgun (WGS) entry which is preliminary data.</text>
</comment>
<comment type="catalytic activity">
    <reaction evidence="1">
        <text>Endonucleolytic cleavage to 5'-phosphomonoester.</text>
        <dbReference type="EC" id="3.1.26.4"/>
    </reaction>
</comment>
<dbReference type="InterPro" id="IPR009027">
    <property type="entry name" value="Ribosomal_bL9/RNase_H1_N"/>
</dbReference>
<organism evidence="13 14">
    <name type="scientific">Anaerovibrio lipolyticus</name>
    <dbReference type="NCBI Taxonomy" id="82374"/>
    <lineage>
        <taxon>Bacteria</taxon>
        <taxon>Bacillati</taxon>
        <taxon>Bacillota</taxon>
        <taxon>Negativicutes</taxon>
        <taxon>Selenomonadales</taxon>
        <taxon>Selenomonadaceae</taxon>
        <taxon>Anaerovibrio</taxon>
    </lineage>
</organism>
<comment type="cofactor">
    <cofactor evidence="2">
        <name>Mg(2+)</name>
        <dbReference type="ChEBI" id="CHEBI:18420"/>
    </cofactor>
</comment>
<evidence type="ECO:0000256" key="10">
    <source>
        <dbReference type="ARBA" id="ARBA00022801"/>
    </source>
</evidence>
<dbReference type="eggNOG" id="COG3341">
    <property type="taxonomic scope" value="Bacteria"/>
</dbReference>
<dbReference type="InterPro" id="IPR037056">
    <property type="entry name" value="RNase_H1_N_sf"/>
</dbReference>
<dbReference type="GO" id="GO:0043137">
    <property type="term" value="P:DNA replication, removal of RNA primer"/>
    <property type="evidence" value="ECO:0007669"/>
    <property type="project" value="TreeGrafter"/>
</dbReference>
<sequence>MAQKKFYAVKQGRQPGIYTTWAECQKQTVGFKGAKFKGFVTKAEAEAYMNDEEVLSAPVEGVVAYVDGSYFNGEYSWGMAIYENKQLIFKANGKGTSEEAAKLHNVAGEVAGAMEAVLWAEAQGLEHITICHDYVGISEWALGHWKTNTPLTTRYAAFMKERRGLVTFVKVAGHTGVEGNELADKLAKAALEI</sequence>
<evidence type="ECO:0000313" key="14">
    <source>
        <dbReference type="Proteomes" id="UP000030993"/>
    </source>
</evidence>
<dbReference type="Pfam" id="PF01693">
    <property type="entry name" value="Cauli_VI"/>
    <property type="match status" value="1"/>
</dbReference>
<dbReference type="InterPro" id="IPR036397">
    <property type="entry name" value="RNaseH_sf"/>
</dbReference>
<keyword evidence="9" id="KW-0255">Endonuclease</keyword>
<dbReference type="Gene3D" id="3.40.970.10">
    <property type="entry name" value="Ribonuclease H1, N-terminal domain"/>
    <property type="match status" value="1"/>
</dbReference>
<dbReference type="PROSITE" id="PS50879">
    <property type="entry name" value="RNASE_H_1"/>
    <property type="match status" value="1"/>
</dbReference>
<dbReference type="STRING" id="82374.NZ47_09795"/>
<dbReference type="InterPro" id="IPR011320">
    <property type="entry name" value="RNase_H1_N"/>
</dbReference>
<protein>
    <recommendedName>
        <fullName evidence="6">Ribonuclease H</fullName>
        <ecNumber evidence="5">3.1.26.4</ecNumber>
    </recommendedName>
</protein>
<dbReference type="InterPro" id="IPR050092">
    <property type="entry name" value="RNase_H"/>
</dbReference>
<dbReference type="Pfam" id="PF00075">
    <property type="entry name" value="RNase_H"/>
    <property type="match status" value="1"/>
</dbReference>
<dbReference type="GO" id="GO:0004523">
    <property type="term" value="F:RNA-DNA hybrid ribonuclease activity"/>
    <property type="evidence" value="ECO:0007669"/>
    <property type="project" value="UniProtKB-EC"/>
</dbReference>
<accession>A0A0B2JXY3</accession>
<evidence type="ECO:0000256" key="3">
    <source>
        <dbReference type="ARBA" id="ARBA00004065"/>
    </source>
</evidence>
<dbReference type="AlphaFoldDB" id="A0A0B2JXY3"/>
<dbReference type="CDD" id="cd09277">
    <property type="entry name" value="RNase_HI_bacteria_like"/>
    <property type="match status" value="1"/>
</dbReference>
<proteinExistence type="inferred from homology"/>
<keyword evidence="11" id="KW-0460">Magnesium</keyword>
<evidence type="ECO:0000313" key="13">
    <source>
        <dbReference type="EMBL" id="KHM51573.1"/>
    </source>
</evidence>